<accession>A0AAW1TAA1</accession>
<dbReference type="InterPro" id="IPR008629">
    <property type="entry name" value="GUN4-like"/>
</dbReference>
<reference evidence="3 4" key="1">
    <citation type="journal article" date="2024" name="Nat. Commun.">
        <title>Phylogenomics reveals the evolutionary origins of lichenization in chlorophyte algae.</title>
        <authorList>
            <person name="Puginier C."/>
            <person name="Libourel C."/>
            <person name="Otte J."/>
            <person name="Skaloud P."/>
            <person name="Haon M."/>
            <person name="Grisel S."/>
            <person name="Petersen M."/>
            <person name="Berrin J.G."/>
            <person name="Delaux P.M."/>
            <person name="Dal Grande F."/>
            <person name="Keller J."/>
        </authorList>
    </citation>
    <scope>NUCLEOTIDE SEQUENCE [LARGE SCALE GENOMIC DNA]</scope>
    <source>
        <strain evidence="3 4">SAG 2523</strain>
    </source>
</reference>
<dbReference type="EMBL" id="JALJOV010000232">
    <property type="protein sequence ID" value="KAK9865622.1"/>
    <property type="molecule type" value="Genomic_DNA"/>
</dbReference>
<evidence type="ECO:0000259" key="2">
    <source>
        <dbReference type="Pfam" id="PF05419"/>
    </source>
</evidence>
<feature type="compositionally biased region" description="Low complexity" evidence="1">
    <location>
        <begin position="429"/>
        <end position="438"/>
    </location>
</feature>
<sequence>MMVSDWQGAILRSYQVRTTQVDTRNADQGIPGDWNPVQIDGTGSGGQRVQGIVGNLSVFNQVLDEDGLPTPWRQVVTLPAKSLDVPFLGWPDFRAWIARVIVALAAVREDVHLPPRLGDIAFSLHWLRRSQMETRRLEVNRQRRAHDPEYLPCAPIFHQFRWDHYDQCRGKLIGGSGDADLEVHQGADAACPWNSQLDLNSTNFLLISVGFDLIAHQDEATEDDAMEDWDYTLSHESPALASVEHQEASVKEGSFGERLENGNSNQAADLASPVDAIALESESGQDYSNLQTSLRSSDFQKADDITRQKLIELAGPGAVKRGWVYFTEVKFIPAADMLTIDSLWRAASNDLFGFSVQREIWKQQSQLWTRFFKQINWVQGEANYYRKWPQEFDYTLNARRGHLPLTNALRGTQLLKAVLEHPAFEKKSSSSSGGSSSSNGTPDWLK</sequence>
<proteinExistence type="predicted"/>
<dbReference type="Gene3D" id="1.25.40.620">
    <property type="match status" value="1"/>
</dbReference>
<dbReference type="AlphaFoldDB" id="A0AAW1TAA1"/>
<dbReference type="PANTHER" id="PTHR34800">
    <property type="entry name" value="TETRAPYRROLE-BINDING PROTEIN, CHLOROPLASTIC"/>
    <property type="match status" value="1"/>
</dbReference>
<comment type="caution">
    <text evidence="3">The sequence shown here is derived from an EMBL/GenBank/DDBJ whole genome shotgun (WGS) entry which is preliminary data.</text>
</comment>
<organism evidence="3 4">
    <name type="scientific">Apatococcus fuscideae</name>
    <dbReference type="NCBI Taxonomy" id="2026836"/>
    <lineage>
        <taxon>Eukaryota</taxon>
        <taxon>Viridiplantae</taxon>
        <taxon>Chlorophyta</taxon>
        <taxon>core chlorophytes</taxon>
        <taxon>Trebouxiophyceae</taxon>
        <taxon>Chlorellales</taxon>
        <taxon>Chlorellaceae</taxon>
        <taxon>Apatococcus</taxon>
    </lineage>
</organism>
<dbReference type="CDD" id="cd16383">
    <property type="entry name" value="GUN4"/>
    <property type="match status" value="1"/>
</dbReference>
<dbReference type="PANTHER" id="PTHR34800:SF1">
    <property type="entry name" value="TETRAPYRROLE-BINDING PROTEIN, CHLOROPLASTIC"/>
    <property type="match status" value="1"/>
</dbReference>
<dbReference type="Gene3D" id="1.10.10.1770">
    <property type="entry name" value="Gun4-like"/>
    <property type="match status" value="1"/>
</dbReference>
<dbReference type="GO" id="GO:0046906">
    <property type="term" value="F:tetrapyrrole binding"/>
    <property type="evidence" value="ECO:0007669"/>
    <property type="project" value="TreeGrafter"/>
</dbReference>
<evidence type="ECO:0000313" key="4">
    <source>
        <dbReference type="Proteomes" id="UP001485043"/>
    </source>
</evidence>
<feature type="domain" description="GUN4-like" evidence="2">
    <location>
        <begin position="281"/>
        <end position="422"/>
    </location>
</feature>
<dbReference type="GO" id="GO:0009507">
    <property type="term" value="C:chloroplast"/>
    <property type="evidence" value="ECO:0007669"/>
    <property type="project" value="TreeGrafter"/>
</dbReference>
<gene>
    <name evidence="3" type="ORF">WJX84_006454</name>
</gene>
<evidence type="ECO:0000256" key="1">
    <source>
        <dbReference type="SAM" id="MobiDB-lite"/>
    </source>
</evidence>
<dbReference type="SUPFAM" id="SSF140869">
    <property type="entry name" value="GUN4-like"/>
    <property type="match status" value="1"/>
</dbReference>
<name>A0AAW1TAA1_9CHLO</name>
<keyword evidence="4" id="KW-1185">Reference proteome</keyword>
<protein>
    <recommendedName>
        <fullName evidence="2">GUN4-like domain-containing protein</fullName>
    </recommendedName>
</protein>
<dbReference type="GO" id="GO:0010019">
    <property type="term" value="P:chloroplast-nucleus signaling pathway"/>
    <property type="evidence" value="ECO:0007669"/>
    <property type="project" value="TreeGrafter"/>
</dbReference>
<dbReference type="InterPro" id="IPR037215">
    <property type="entry name" value="GUN4-like_sf"/>
</dbReference>
<feature type="region of interest" description="Disordered" evidence="1">
    <location>
        <begin position="425"/>
        <end position="446"/>
    </location>
</feature>
<evidence type="ECO:0000313" key="3">
    <source>
        <dbReference type="EMBL" id="KAK9865622.1"/>
    </source>
</evidence>
<dbReference type="Proteomes" id="UP001485043">
    <property type="component" value="Unassembled WGS sequence"/>
</dbReference>
<dbReference type="Pfam" id="PF05419">
    <property type="entry name" value="GUN4"/>
    <property type="match status" value="1"/>
</dbReference>